<name>A0A4R1HNL0_PSEEN</name>
<dbReference type="InterPro" id="IPR053145">
    <property type="entry name" value="AB_hydrolase_Est10"/>
</dbReference>
<feature type="region of interest" description="Disordered" evidence="1">
    <location>
        <begin position="1"/>
        <end position="22"/>
    </location>
</feature>
<dbReference type="AlphaFoldDB" id="A0A4R1HNL0"/>
<feature type="transmembrane region" description="Helical" evidence="2">
    <location>
        <begin position="344"/>
        <end position="364"/>
    </location>
</feature>
<keyword evidence="4" id="KW-1185">Reference proteome</keyword>
<dbReference type="RefSeq" id="WP_132430637.1">
    <property type="nucleotide sequence ID" value="NZ_SMFZ01000002.1"/>
</dbReference>
<organism evidence="3 4">
    <name type="scientific">Pseudonocardia endophytica</name>
    <dbReference type="NCBI Taxonomy" id="401976"/>
    <lineage>
        <taxon>Bacteria</taxon>
        <taxon>Bacillati</taxon>
        <taxon>Actinomycetota</taxon>
        <taxon>Actinomycetes</taxon>
        <taxon>Pseudonocardiales</taxon>
        <taxon>Pseudonocardiaceae</taxon>
        <taxon>Pseudonocardia</taxon>
    </lineage>
</organism>
<protein>
    <recommendedName>
        <fullName evidence="5">Peptidase S9 prolyl oligopeptidase catalytic domain-containing protein</fullName>
    </recommendedName>
</protein>
<feature type="transmembrane region" description="Helical" evidence="2">
    <location>
        <begin position="418"/>
        <end position="443"/>
    </location>
</feature>
<dbReference type="PANTHER" id="PTHR43265">
    <property type="entry name" value="ESTERASE ESTD"/>
    <property type="match status" value="1"/>
</dbReference>
<sequence length="478" mass="49903">MPRPPRADTDAGPCPGFDRPTVSSRRRSAVRLIVLTLLIAGLAAGTPTSPAAAAPVLTESEVTFRGDGVELSGTVLAPAGGGRRPGIVLVTGAGPGPRDDHRAEAEAFARAGVVTLIYDKRTRGYSLTERDYTVLANDALAGVRLLRGRTDVDPTQVGLWGHSEGTWVGEDAASRSSDVAFLVLLGASGVPPLQQQVWSTGESIRYAGAGGSLADRLPAAIYGLLTTAGGFAEPYFDPVPRLARIQIPVLAIWGEHDTSSPPAESAAILARAVRGNGNANVTLRTLAGGQHDGRTTTDGFDEGAEFAAPYPDMVGTWVTSREPGPDDPAPRQARPSTPVTPTPLWLQLTAPALMLLAALAYLLIAALRRFRGRTRPPLRAPARLLGVAGPLAVLGPLTYGFVGIIGTQDVGPVLAGRAVVWSVMQVLAAAVVAATIWLLAGLWRARQSVGPTDRARLSLLAASGVAFVPWALEWGLLL</sequence>
<feature type="region of interest" description="Disordered" evidence="1">
    <location>
        <begin position="317"/>
        <end position="338"/>
    </location>
</feature>
<keyword evidence="2" id="KW-0472">Membrane</keyword>
<feature type="transmembrane region" description="Helical" evidence="2">
    <location>
        <begin position="384"/>
        <end position="406"/>
    </location>
</feature>
<keyword evidence="2" id="KW-0812">Transmembrane</keyword>
<accession>A0A4R1HNL0</accession>
<dbReference type="Proteomes" id="UP000295560">
    <property type="component" value="Unassembled WGS sequence"/>
</dbReference>
<evidence type="ECO:0000313" key="3">
    <source>
        <dbReference type="EMBL" id="TCK21960.1"/>
    </source>
</evidence>
<gene>
    <name evidence="3" type="ORF">EV378_5957</name>
</gene>
<feature type="transmembrane region" description="Helical" evidence="2">
    <location>
        <begin position="455"/>
        <end position="472"/>
    </location>
</feature>
<dbReference type="OrthoDB" id="9765647at2"/>
<dbReference type="Gene3D" id="3.40.50.1820">
    <property type="entry name" value="alpha/beta hydrolase"/>
    <property type="match status" value="1"/>
</dbReference>
<evidence type="ECO:0000256" key="1">
    <source>
        <dbReference type="SAM" id="MobiDB-lite"/>
    </source>
</evidence>
<reference evidence="3 4" key="1">
    <citation type="submission" date="2019-03" db="EMBL/GenBank/DDBJ databases">
        <title>Sequencing the genomes of 1000 actinobacteria strains.</title>
        <authorList>
            <person name="Klenk H.-P."/>
        </authorList>
    </citation>
    <scope>NUCLEOTIDE SEQUENCE [LARGE SCALE GENOMIC DNA]</scope>
    <source>
        <strain evidence="3 4">DSM 44969</strain>
    </source>
</reference>
<evidence type="ECO:0000313" key="4">
    <source>
        <dbReference type="Proteomes" id="UP000295560"/>
    </source>
</evidence>
<evidence type="ECO:0008006" key="5">
    <source>
        <dbReference type="Google" id="ProtNLM"/>
    </source>
</evidence>
<evidence type="ECO:0000256" key="2">
    <source>
        <dbReference type="SAM" id="Phobius"/>
    </source>
</evidence>
<dbReference type="InterPro" id="IPR029058">
    <property type="entry name" value="AB_hydrolase_fold"/>
</dbReference>
<dbReference type="PANTHER" id="PTHR43265:SF1">
    <property type="entry name" value="ESTERASE ESTD"/>
    <property type="match status" value="1"/>
</dbReference>
<dbReference type="GO" id="GO:0052689">
    <property type="term" value="F:carboxylic ester hydrolase activity"/>
    <property type="evidence" value="ECO:0007669"/>
    <property type="project" value="TreeGrafter"/>
</dbReference>
<comment type="caution">
    <text evidence="3">The sequence shown here is derived from an EMBL/GenBank/DDBJ whole genome shotgun (WGS) entry which is preliminary data.</text>
</comment>
<dbReference type="SUPFAM" id="SSF53474">
    <property type="entry name" value="alpha/beta-Hydrolases"/>
    <property type="match status" value="1"/>
</dbReference>
<keyword evidence="2" id="KW-1133">Transmembrane helix</keyword>
<proteinExistence type="predicted"/>
<dbReference type="EMBL" id="SMFZ01000002">
    <property type="protein sequence ID" value="TCK21960.1"/>
    <property type="molecule type" value="Genomic_DNA"/>
</dbReference>